<feature type="transmembrane region" description="Helical" evidence="1">
    <location>
        <begin position="47"/>
        <end position="70"/>
    </location>
</feature>
<feature type="transmembrane region" description="Helical" evidence="1">
    <location>
        <begin position="102"/>
        <end position="131"/>
    </location>
</feature>
<evidence type="ECO:0000313" key="2">
    <source>
        <dbReference type="EMBL" id="BAK22267.1"/>
    </source>
</evidence>
<keyword evidence="1" id="KW-0472">Membrane</keyword>
<geneLocation type="plasmid" evidence="2 3">
    <name>pMP1</name>
</geneLocation>
<dbReference type="EMBL" id="AP012201">
    <property type="protein sequence ID" value="BAK22267.1"/>
    <property type="molecule type" value="Genomic_DNA"/>
</dbReference>
<dbReference type="OrthoDB" id="2237513at2"/>
<sequence length="254" mass="28466">MNYVLCELKLMFKSKLFLFSLALSMLSIGVGISGNKLMVEMEKGLTIFFSGFSLSTSSILPLLAPLLAALPMADSYINDSQNNMTTAIFSRETKEQYFIKKFLSVGLSGWISLFLPLIMLLIANLIVYPTFSNAYMGVIGGAFSKIYESNQLIYAIILILNSSFFGFVYANIGLVSSFYFKNRYTCVFFPLCIYFFPSFIFPFLNLDKYEPVTTFDITSNTATNGILVSTQLFLLLGITFLVGYKKITKKDLGL</sequence>
<feature type="transmembrane region" description="Helical" evidence="1">
    <location>
        <begin position="184"/>
        <end position="204"/>
    </location>
</feature>
<name>F3YCN9_MELPT</name>
<feature type="transmembrane region" description="Helical" evidence="1">
    <location>
        <begin position="151"/>
        <end position="172"/>
    </location>
</feature>
<dbReference type="Proteomes" id="UP000008456">
    <property type="component" value="Plasmid pMP1"/>
</dbReference>
<evidence type="ECO:0000313" key="3">
    <source>
        <dbReference type="Proteomes" id="UP000008456"/>
    </source>
</evidence>
<protein>
    <recommendedName>
        <fullName evidence="4">ABC-2 family transporter protein</fullName>
    </recommendedName>
</protein>
<keyword evidence="3" id="KW-1185">Reference proteome</keyword>
<dbReference type="RefSeq" id="WP_013774703.1">
    <property type="nucleotide sequence ID" value="NC_015517.1"/>
</dbReference>
<feature type="transmembrane region" description="Helical" evidence="1">
    <location>
        <begin position="224"/>
        <end position="244"/>
    </location>
</feature>
<dbReference type="AlphaFoldDB" id="F3YCN9"/>
<organism evidence="2 3">
    <name type="scientific">Melissococcus plutonius (strain ATCC 35311 / DSM 29964 / CIP 104052 / LMG 20360 / NCIMB 702443)</name>
    <dbReference type="NCBI Taxonomy" id="940190"/>
    <lineage>
        <taxon>Bacteria</taxon>
        <taxon>Bacillati</taxon>
        <taxon>Bacillota</taxon>
        <taxon>Bacilli</taxon>
        <taxon>Lactobacillales</taxon>
        <taxon>Enterococcaceae</taxon>
        <taxon>Melissococcus</taxon>
    </lineage>
</organism>
<proteinExistence type="predicted"/>
<reference evidence="2 3" key="1">
    <citation type="journal article" date="2011" name="J. Bacteriol.">
        <title>Complete genome sequence of Melissococcus plutonius ATCC 35311.</title>
        <authorList>
            <person name="Okumura K."/>
            <person name="Arai R."/>
            <person name="Okura M."/>
            <person name="Kirikae T."/>
            <person name="Takamatsu D."/>
            <person name="Osaki M."/>
            <person name="Miyoshi-Akiyama T."/>
        </authorList>
    </citation>
    <scope>NUCLEOTIDE SEQUENCE [LARGE SCALE GENOMIC DNA]</scope>
    <source>
        <strain evidence="3">ATCC 35311 / CIP 104052 / LMG 20360 / NCIMB 702443</strain>
        <plasmid evidence="3">pMP1</plasmid>
    </source>
</reference>
<accession>F3YCN9</accession>
<dbReference type="KEGG" id="mps:MPTP_1873"/>
<keyword evidence="2" id="KW-0614">Plasmid</keyword>
<gene>
    <name evidence="2" type="ordered locus">MPTP_1873</name>
</gene>
<evidence type="ECO:0008006" key="4">
    <source>
        <dbReference type="Google" id="ProtNLM"/>
    </source>
</evidence>
<keyword evidence="1" id="KW-1133">Transmembrane helix</keyword>
<evidence type="ECO:0000256" key="1">
    <source>
        <dbReference type="SAM" id="Phobius"/>
    </source>
</evidence>
<dbReference type="HOGENOM" id="CLU_091370_0_0_9"/>
<keyword evidence="1" id="KW-0812">Transmembrane</keyword>
<reference key="2">
    <citation type="submission" date="2011-04" db="EMBL/GenBank/DDBJ databases">
        <title>Whole genome sequence of Melissococcus plutonius ATCC 35311.</title>
        <authorList>
            <person name="Okumura K."/>
            <person name="Arai R."/>
            <person name="Osaki M."/>
            <person name="Okura M."/>
            <person name="Kirikae T."/>
            <person name="Takamatsu D."/>
            <person name="Akiyama T."/>
        </authorList>
    </citation>
    <scope>NUCLEOTIDE SEQUENCE</scope>
    <source>
        <strain>ATCC 35311</strain>
    </source>
</reference>